<name>A0A3L7JBM3_9HYPH</name>
<dbReference type="EMBL" id="RCWN01000001">
    <property type="protein sequence ID" value="RLQ88137.1"/>
    <property type="molecule type" value="Genomic_DNA"/>
</dbReference>
<evidence type="ECO:0000313" key="2">
    <source>
        <dbReference type="EMBL" id="RLQ88137.1"/>
    </source>
</evidence>
<dbReference type="SUPFAM" id="SSF52091">
    <property type="entry name" value="SpoIIaa-like"/>
    <property type="match status" value="2"/>
</dbReference>
<dbReference type="Gene3D" id="3.40.50.10600">
    <property type="entry name" value="SpoIIaa-like domains"/>
    <property type="match status" value="2"/>
</dbReference>
<organism evidence="2 3">
    <name type="scientific">Notoacmeibacter ruber</name>
    <dbReference type="NCBI Taxonomy" id="2670375"/>
    <lineage>
        <taxon>Bacteria</taxon>
        <taxon>Pseudomonadati</taxon>
        <taxon>Pseudomonadota</taxon>
        <taxon>Alphaproteobacteria</taxon>
        <taxon>Hyphomicrobiales</taxon>
        <taxon>Notoacmeibacteraceae</taxon>
        <taxon>Notoacmeibacter</taxon>
    </lineage>
</organism>
<sequence>MAIRIETLAPGACSLAVQGRIEKTDVEMAMAAIETAKSESEKVNLLVDLTGFAGFDIAALIQDVRRGIGEWKDISRYDRVAVITDRAWMDWMTKVEGSALPNVSIRTFGTDEVENARRYVLGEEVAKKSPPPALHLLAADRPDVLAFAVRGRLTQTDIKAFNQLLEEKMAGFREVDVLVRLEGKLPSFDPAIFFSGNSWATNFSAWKRLRRYGLVGAPQMLGGATDFLGAMMPFDVKTFPADREDDAWQWIGARPTENYGSHDATAPSETPRP</sequence>
<dbReference type="InterPro" id="IPR036513">
    <property type="entry name" value="STAS_dom_sf"/>
</dbReference>
<feature type="region of interest" description="Disordered" evidence="1">
    <location>
        <begin position="254"/>
        <end position="273"/>
    </location>
</feature>
<proteinExistence type="predicted"/>
<evidence type="ECO:0000256" key="1">
    <source>
        <dbReference type="SAM" id="MobiDB-lite"/>
    </source>
</evidence>
<dbReference type="Pfam" id="PF11964">
    <property type="entry name" value="SpoIIAA-like"/>
    <property type="match status" value="2"/>
</dbReference>
<gene>
    <name evidence="2" type="ORF">D8780_07920</name>
</gene>
<dbReference type="InterPro" id="IPR038396">
    <property type="entry name" value="SpoIIAA-like_sf"/>
</dbReference>
<dbReference type="InterPro" id="IPR021866">
    <property type="entry name" value="SpoIIAA-like"/>
</dbReference>
<evidence type="ECO:0000313" key="3">
    <source>
        <dbReference type="Proteomes" id="UP000281094"/>
    </source>
</evidence>
<accession>A0A3L7JBM3</accession>
<dbReference type="RefSeq" id="WP_121645102.1">
    <property type="nucleotide sequence ID" value="NZ_RCWN01000001.1"/>
</dbReference>
<keyword evidence="3" id="KW-1185">Reference proteome</keyword>
<dbReference type="Proteomes" id="UP000281094">
    <property type="component" value="Unassembled WGS sequence"/>
</dbReference>
<comment type="caution">
    <text evidence="2">The sequence shown here is derived from an EMBL/GenBank/DDBJ whole genome shotgun (WGS) entry which is preliminary data.</text>
</comment>
<reference evidence="2 3" key="1">
    <citation type="submission" date="2018-10" db="EMBL/GenBank/DDBJ databases">
        <title>Notoacmeibacter sp. M2BS9Y-3-1, whole genome shotgun sequence.</title>
        <authorList>
            <person name="Tuo L."/>
        </authorList>
    </citation>
    <scope>NUCLEOTIDE SEQUENCE [LARGE SCALE GENOMIC DNA]</scope>
    <source>
        <strain evidence="2 3">M2BS9Y-3-1</strain>
    </source>
</reference>
<dbReference type="AlphaFoldDB" id="A0A3L7JBM3"/>
<protein>
    <submittedName>
        <fullName evidence="2">STAS/SEC14 domain-containing protein</fullName>
    </submittedName>
</protein>